<dbReference type="EMBL" id="BSTJ01000016">
    <property type="protein sequence ID" value="GLY80854.1"/>
    <property type="molecule type" value="Genomic_DNA"/>
</dbReference>
<organism evidence="3 4">
    <name type="scientific">Actinoallomurus iriomotensis</name>
    <dbReference type="NCBI Taxonomy" id="478107"/>
    <lineage>
        <taxon>Bacteria</taxon>
        <taxon>Bacillati</taxon>
        <taxon>Actinomycetota</taxon>
        <taxon>Actinomycetes</taxon>
        <taxon>Streptosporangiales</taxon>
        <taxon>Thermomonosporaceae</taxon>
        <taxon>Actinoallomurus</taxon>
    </lineage>
</organism>
<proteinExistence type="predicted"/>
<comment type="caution">
    <text evidence="3">The sequence shown here is derived from an EMBL/GenBank/DDBJ whole genome shotgun (WGS) entry which is preliminary data.</text>
</comment>
<evidence type="ECO:0000313" key="4">
    <source>
        <dbReference type="Proteomes" id="UP001165135"/>
    </source>
</evidence>
<feature type="compositionally biased region" description="Low complexity" evidence="1">
    <location>
        <begin position="78"/>
        <end position="91"/>
    </location>
</feature>
<feature type="transmembrane region" description="Helical" evidence="2">
    <location>
        <begin position="45"/>
        <end position="67"/>
    </location>
</feature>
<dbReference type="Pfam" id="PF11755">
    <property type="entry name" value="DUF3311"/>
    <property type="match status" value="1"/>
</dbReference>
<feature type="transmembrane region" description="Helical" evidence="2">
    <location>
        <begin position="16"/>
        <end position="33"/>
    </location>
</feature>
<dbReference type="Proteomes" id="UP001165135">
    <property type="component" value="Unassembled WGS sequence"/>
</dbReference>
<reference evidence="3" key="1">
    <citation type="submission" date="2023-03" db="EMBL/GenBank/DDBJ databases">
        <title>Actinoallomurus iriomotensis NBRC 103681.</title>
        <authorList>
            <person name="Ichikawa N."/>
            <person name="Sato H."/>
            <person name="Tonouchi N."/>
        </authorList>
    </citation>
    <scope>NUCLEOTIDE SEQUENCE</scope>
    <source>
        <strain evidence="3">NBRC 103681</strain>
    </source>
</reference>
<dbReference type="InterPro" id="IPR021741">
    <property type="entry name" value="DUF3311"/>
</dbReference>
<evidence type="ECO:0000313" key="3">
    <source>
        <dbReference type="EMBL" id="GLY80854.1"/>
    </source>
</evidence>
<keyword evidence="2" id="KW-0472">Membrane</keyword>
<keyword evidence="2" id="KW-1133">Transmembrane helix</keyword>
<feature type="region of interest" description="Disordered" evidence="1">
    <location>
        <begin position="71"/>
        <end position="91"/>
    </location>
</feature>
<evidence type="ECO:0008006" key="5">
    <source>
        <dbReference type="Google" id="ProtNLM"/>
    </source>
</evidence>
<evidence type="ECO:0000256" key="2">
    <source>
        <dbReference type="SAM" id="Phobius"/>
    </source>
</evidence>
<dbReference type="RefSeq" id="WP_285634406.1">
    <property type="nucleotide sequence ID" value="NZ_BSTJ01000016.1"/>
</dbReference>
<dbReference type="AlphaFoldDB" id="A0A9W6RS68"/>
<sequence length="91" mass="10084">MADAEPGPRRSDRSPWNWLLILPVVVPLLTFLFNKDKPRLAGFPFFYWMQFAFIVLGVGCTTIVYLMTRRPSGGADVSASSASSAAETKED</sequence>
<gene>
    <name evidence="3" type="ORF">Airi01_091210</name>
</gene>
<name>A0A9W6RS68_9ACTN</name>
<evidence type="ECO:0000256" key="1">
    <source>
        <dbReference type="SAM" id="MobiDB-lite"/>
    </source>
</evidence>
<protein>
    <recommendedName>
        <fullName evidence="5">DUF3311 domain-containing protein</fullName>
    </recommendedName>
</protein>
<accession>A0A9W6RS68</accession>
<keyword evidence="2" id="KW-0812">Transmembrane</keyword>